<comment type="caution">
    <text evidence="1">The sequence shown here is derived from an EMBL/GenBank/DDBJ whole genome shotgun (WGS) entry which is preliminary data.</text>
</comment>
<evidence type="ECO:0000313" key="1">
    <source>
        <dbReference type="EMBL" id="KAG7638965.1"/>
    </source>
</evidence>
<organism evidence="1 2">
    <name type="scientific">Arabidopsis thaliana x Arabidopsis arenosa</name>
    <dbReference type="NCBI Taxonomy" id="1240361"/>
    <lineage>
        <taxon>Eukaryota</taxon>
        <taxon>Viridiplantae</taxon>
        <taxon>Streptophyta</taxon>
        <taxon>Embryophyta</taxon>
        <taxon>Tracheophyta</taxon>
        <taxon>Spermatophyta</taxon>
        <taxon>Magnoliopsida</taxon>
        <taxon>eudicotyledons</taxon>
        <taxon>Gunneridae</taxon>
        <taxon>Pentapetalae</taxon>
        <taxon>rosids</taxon>
        <taxon>malvids</taxon>
        <taxon>Brassicales</taxon>
        <taxon>Brassicaceae</taxon>
        <taxon>Camelineae</taxon>
        <taxon>Arabidopsis</taxon>
    </lineage>
</organism>
<dbReference type="EMBL" id="JAEFBK010000002">
    <property type="protein sequence ID" value="KAG7638965.1"/>
    <property type="molecule type" value="Genomic_DNA"/>
</dbReference>
<accession>A0A8T2FRP1</accession>
<protein>
    <submittedName>
        <fullName evidence="1">Uncharacterized protein</fullName>
    </submittedName>
</protein>
<dbReference type="Proteomes" id="UP000694240">
    <property type="component" value="Chromosome 2"/>
</dbReference>
<name>A0A8T2FRP1_9BRAS</name>
<proteinExistence type="predicted"/>
<evidence type="ECO:0000313" key="2">
    <source>
        <dbReference type="Proteomes" id="UP000694240"/>
    </source>
</evidence>
<reference evidence="1 2" key="1">
    <citation type="submission" date="2020-12" db="EMBL/GenBank/DDBJ databases">
        <title>Concerted genomic and epigenomic changes stabilize Arabidopsis allopolyploids.</title>
        <authorList>
            <person name="Chen Z."/>
        </authorList>
    </citation>
    <scope>NUCLEOTIDE SEQUENCE [LARGE SCALE GENOMIC DNA]</scope>
    <source>
        <strain evidence="1">Allo738</strain>
        <tissue evidence="1">Leaf</tissue>
    </source>
</reference>
<keyword evidence="2" id="KW-1185">Reference proteome</keyword>
<sequence>MENWVYLHFRHYRPLHGILVDPALNAFTSASPNHNKLIWMRSIGIW</sequence>
<dbReference type="AlphaFoldDB" id="A0A8T2FRP1"/>
<gene>
    <name evidence="1" type="ORF">ISN45_At02g033440</name>
</gene>